<accession>A0A0N0XKZ2</accession>
<comment type="caution">
    <text evidence="9">The sequence shown here is derived from an EMBL/GenBank/DDBJ whole genome shotgun (WGS) entry which is preliminary data.</text>
</comment>
<dbReference type="InterPro" id="IPR023703">
    <property type="entry name" value="MltF"/>
</dbReference>
<protein>
    <recommendedName>
        <fullName evidence="7">Membrane-bound lytic murein transglycosylase F</fullName>
        <ecNumber evidence="7">4.2.2.n1</ecNumber>
    </recommendedName>
    <alternativeName>
        <fullName evidence="7">Murein lyase F</fullName>
    </alternativeName>
</protein>
<feature type="domain" description="Solute-binding protein family 3/N-terminal" evidence="8">
    <location>
        <begin position="38"/>
        <end position="260"/>
    </location>
</feature>
<comment type="similarity">
    <text evidence="7">In the N-terminal section; belongs to the bacterial solute-binding protein 3 family.</text>
</comment>
<evidence type="ECO:0000256" key="3">
    <source>
        <dbReference type="ARBA" id="ARBA00023136"/>
    </source>
</evidence>
<name>A0A0N0XKZ2_9NEIS</name>
<proteinExistence type="inferred from homology"/>
<dbReference type="EC" id="4.2.2.n1" evidence="7"/>
<evidence type="ECO:0000256" key="4">
    <source>
        <dbReference type="ARBA" id="ARBA00023237"/>
    </source>
</evidence>
<keyword evidence="6 7" id="KW-0961">Cell wall biogenesis/degradation</keyword>
<keyword evidence="3 7" id="KW-0472">Membrane</keyword>
<dbReference type="NCBIfam" id="NF008112">
    <property type="entry name" value="PRK10859.1"/>
    <property type="match status" value="1"/>
</dbReference>
<dbReference type="Proteomes" id="UP000037939">
    <property type="component" value="Unassembled WGS sequence"/>
</dbReference>
<comment type="domain">
    <text evidence="7">The N-terminal domain does not have lytic activity and probably modulates enzymatic activity. The C-terminal domain is the catalytic active domain.</text>
</comment>
<evidence type="ECO:0000256" key="6">
    <source>
        <dbReference type="ARBA" id="ARBA00023316"/>
    </source>
</evidence>
<sequence>MKRWLISLAAVALVGCGGMNEQQPTVAPQLASWSESKELVVLVQNGPTSLYIDAEGNYAGLEYDLVTRFAQSNGLKVRFVVESSYSNLMRRLQRHEAHLAVGVHADEHVASVSFGPSYQSVSPVLVYRSSLTESAALAKLYSGEASLRTLPQYVAALNQQQKSHPALKWQVDEDTDSEGLMQAVASGQLDYALVDSHAADVAQNYFPQVAATDGISDPQALAWAMTNGDTQLQGLVKQFFGTITADGTLNRYMDRYYGHVNRLDQLDAQAFLSRRSSVLPEFKHWFQQAQDKTGIDWRLVAALAYQESHWDPTAVSPYGVRGLMMLTTQTAQRMGVDRLDPKQSIMGGARYISTMRDSIAATIAEPDRTWLALAAYNVGLGHLEDARELARKLKKNPDSWADVKTTLPLLRNPKYFSQTRYGYARGGEPVIFVESLRTYYDILARFEPSTALAADTSPALSSDIEVRNPKNLRLGINNQLQPAKADKAGKAPLARVASTAAKLQVAMAH</sequence>
<evidence type="ECO:0000313" key="9">
    <source>
        <dbReference type="EMBL" id="KPC53258.1"/>
    </source>
</evidence>
<dbReference type="InterPro" id="IPR000189">
    <property type="entry name" value="Transglyc_AS"/>
</dbReference>
<dbReference type="CDD" id="cd13403">
    <property type="entry name" value="MLTF-like"/>
    <property type="match status" value="1"/>
</dbReference>
<feature type="active site" evidence="7">
    <location>
        <position position="307"/>
    </location>
</feature>
<reference evidence="9 10" key="1">
    <citation type="submission" date="2015-07" db="EMBL/GenBank/DDBJ databases">
        <title>Draft genome sequence of the Amantichitinum ursilacus IGB-41, a new chitin-degrading bacterium.</title>
        <authorList>
            <person name="Kirstahler P."/>
            <person name="Guenther M."/>
            <person name="Grumaz C."/>
            <person name="Rupp S."/>
            <person name="Zibek S."/>
            <person name="Sohn K."/>
        </authorList>
    </citation>
    <scope>NUCLEOTIDE SEQUENCE [LARGE SCALE GENOMIC DNA]</scope>
    <source>
        <strain evidence="9 10">IGB-41</strain>
    </source>
</reference>
<dbReference type="Gene3D" id="3.40.190.10">
    <property type="entry name" value="Periplasmic binding protein-like II"/>
    <property type="match status" value="2"/>
</dbReference>
<dbReference type="InterPro" id="IPR001638">
    <property type="entry name" value="Solute-binding_3/MltF_N"/>
</dbReference>
<dbReference type="OrthoDB" id="9815002at2"/>
<evidence type="ECO:0000256" key="5">
    <source>
        <dbReference type="ARBA" id="ARBA00023239"/>
    </source>
</evidence>
<evidence type="ECO:0000256" key="1">
    <source>
        <dbReference type="ARBA" id="ARBA00007734"/>
    </source>
</evidence>
<dbReference type="HAMAP" id="MF_02016">
    <property type="entry name" value="MltF"/>
    <property type="match status" value="1"/>
</dbReference>
<dbReference type="STRING" id="857265.WG78_09210"/>
<dbReference type="GO" id="GO:0071555">
    <property type="term" value="P:cell wall organization"/>
    <property type="evidence" value="ECO:0007669"/>
    <property type="project" value="UniProtKB-KW"/>
</dbReference>
<comment type="similarity">
    <text evidence="7">In the C-terminal section; belongs to the transglycosylase Slt family.</text>
</comment>
<dbReference type="SUPFAM" id="SSF53955">
    <property type="entry name" value="Lysozyme-like"/>
    <property type="match status" value="1"/>
</dbReference>
<feature type="region of interest" description="LT domain" evidence="7">
    <location>
        <begin position="261"/>
        <end position="509"/>
    </location>
</feature>
<evidence type="ECO:0000259" key="8">
    <source>
        <dbReference type="SMART" id="SM00062"/>
    </source>
</evidence>
<dbReference type="GO" id="GO:0016998">
    <property type="term" value="P:cell wall macromolecule catabolic process"/>
    <property type="evidence" value="ECO:0007669"/>
    <property type="project" value="UniProtKB-UniRule"/>
</dbReference>
<dbReference type="PANTHER" id="PTHR35936">
    <property type="entry name" value="MEMBRANE-BOUND LYTIC MUREIN TRANSGLYCOSYLASE F"/>
    <property type="match status" value="1"/>
</dbReference>
<evidence type="ECO:0000313" key="10">
    <source>
        <dbReference type="Proteomes" id="UP000037939"/>
    </source>
</evidence>
<keyword evidence="10" id="KW-1185">Reference proteome</keyword>
<dbReference type="GO" id="GO:0008933">
    <property type="term" value="F:peptidoglycan lytic transglycosylase activity"/>
    <property type="evidence" value="ECO:0007669"/>
    <property type="project" value="UniProtKB-UniRule"/>
</dbReference>
<organism evidence="9 10">
    <name type="scientific">Amantichitinum ursilacus</name>
    <dbReference type="NCBI Taxonomy" id="857265"/>
    <lineage>
        <taxon>Bacteria</taxon>
        <taxon>Pseudomonadati</taxon>
        <taxon>Pseudomonadota</taxon>
        <taxon>Betaproteobacteria</taxon>
        <taxon>Neisseriales</taxon>
        <taxon>Chitinibacteraceae</taxon>
        <taxon>Amantichitinum</taxon>
    </lineage>
</organism>
<keyword evidence="5 7" id="KW-0456">Lyase</keyword>
<dbReference type="Gene3D" id="1.10.530.10">
    <property type="match status" value="1"/>
</dbReference>
<dbReference type="GO" id="GO:0000270">
    <property type="term" value="P:peptidoglycan metabolic process"/>
    <property type="evidence" value="ECO:0007669"/>
    <property type="project" value="InterPro"/>
</dbReference>
<dbReference type="PROSITE" id="PS00922">
    <property type="entry name" value="TRANSGLYCOSYLASE"/>
    <property type="match status" value="1"/>
</dbReference>
<dbReference type="AlphaFoldDB" id="A0A0N0XKZ2"/>
<dbReference type="PATRIC" id="fig|857265.3.peg.1897"/>
<dbReference type="EMBL" id="LAQT01000007">
    <property type="protein sequence ID" value="KPC53258.1"/>
    <property type="molecule type" value="Genomic_DNA"/>
</dbReference>
<dbReference type="SUPFAM" id="SSF53850">
    <property type="entry name" value="Periplasmic binding protein-like II"/>
    <property type="match status" value="1"/>
</dbReference>
<comment type="caution">
    <text evidence="7">Lacks conserved residue(s) required for the propagation of feature annotation.</text>
</comment>
<dbReference type="Pfam" id="PF01464">
    <property type="entry name" value="SLT"/>
    <property type="match status" value="1"/>
</dbReference>
<comment type="function">
    <text evidence="7">Murein-degrading enzyme that degrades murein glycan strands and insoluble, high-molecular weight murein sacculi, with the concomitant formation of a 1,6-anhydromuramoyl product. Lytic transglycosylases (LTs) play an integral role in the metabolism of the peptidoglycan (PG) sacculus. Their lytic action creates space within the PG sacculus to allow for its expansion as well as for the insertion of various structures such as secretion systems and flagella.</text>
</comment>
<dbReference type="GO" id="GO:0009279">
    <property type="term" value="C:cell outer membrane"/>
    <property type="evidence" value="ECO:0007669"/>
    <property type="project" value="UniProtKB-SubCell"/>
</dbReference>
<comment type="subcellular location">
    <subcellularLocation>
        <location evidence="7">Cell outer membrane</location>
        <topology evidence="7">Peripheral membrane protein</topology>
    </subcellularLocation>
    <text evidence="7">Attached to the inner leaflet of the outer membrane.</text>
</comment>
<dbReference type="CDD" id="cd01009">
    <property type="entry name" value="PBP2_YfhD_N"/>
    <property type="match status" value="1"/>
</dbReference>
<keyword evidence="4 7" id="KW-0998">Cell outer membrane</keyword>
<dbReference type="InterPro" id="IPR023346">
    <property type="entry name" value="Lysozyme-like_dom_sf"/>
</dbReference>
<gene>
    <name evidence="9" type="primary">mltF_2</name>
    <name evidence="7" type="synonym">mltF</name>
    <name evidence="9" type="ORF">WG78_09210</name>
</gene>
<comment type="similarity">
    <text evidence="1">Belongs to the transglycosylase Slt family.</text>
</comment>
<comment type="catalytic activity">
    <reaction evidence="7">
        <text>Exolytic cleavage of the (1-&gt;4)-beta-glycosidic linkage between N-acetylmuramic acid (MurNAc) and N-acetylglucosamine (GlcNAc) residues in peptidoglycan, from either the reducing or the non-reducing ends of the peptidoglycan chains, with concomitant formation of a 1,6-anhydrobond in the MurNAc residue.</text>
        <dbReference type="EC" id="4.2.2.n1"/>
    </reaction>
</comment>
<dbReference type="PROSITE" id="PS51257">
    <property type="entry name" value="PROKAR_LIPOPROTEIN"/>
    <property type="match status" value="1"/>
</dbReference>
<dbReference type="InterPro" id="IPR008258">
    <property type="entry name" value="Transglycosylase_SLT_dom_1"/>
</dbReference>
<dbReference type="RefSeq" id="WP_083458878.1">
    <property type="nucleotide sequence ID" value="NZ_LAQT01000007.1"/>
</dbReference>
<evidence type="ECO:0000256" key="2">
    <source>
        <dbReference type="ARBA" id="ARBA00022729"/>
    </source>
</evidence>
<dbReference type="SMART" id="SM00062">
    <property type="entry name" value="PBPb"/>
    <property type="match status" value="1"/>
</dbReference>
<evidence type="ECO:0000256" key="7">
    <source>
        <dbReference type="HAMAP-Rule" id="MF_02016"/>
    </source>
</evidence>
<dbReference type="PANTHER" id="PTHR35936:SF32">
    <property type="entry name" value="MEMBRANE-BOUND LYTIC MUREIN TRANSGLYCOSYLASE F"/>
    <property type="match status" value="1"/>
</dbReference>
<keyword evidence="2 7" id="KW-0732">Signal</keyword>
<dbReference type="Pfam" id="PF00497">
    <property type="entry name" value="SBP_bac_3"/>
    <property type="match status" value="1"/>
</dbReference>